<dbReference type="EMBL" id="MG545917">
    <property type="protein sequence ID" value="AUG87678.1"/>
    <property type="molecule type" value="Genomic_DNA"/>
</dbReference>
<evidence type="ECO:0000313" key="1">
    <source>
        <dbReference type="EMBL" id="AUG87678.1"/>
    </source>
</evidence>
<evidence type="ECO:0000313" key="2">
    <source>
        <dbReference type="Proteomes" id="UP000241061"/>
    </source>
</evidence>
<dbReference type="RefSeq" id="YP_009796670.1">
    <property type="nucleotide sequence ID" value="NC_047903.1"/>
</dbReference>
<dbReference type="Proteomes" id="UP000241061">
    <property type="component" value="Segment"/>
</dbReference>
<accession>A0A2H5BMY9</accession>
<dbReference type="KEGG" id="vg:54987061"/>
<dbReference type="GeneID" id="54987061"/>
<reference evidence="2" key="1">
    <citation type="submission" date="2017-11" db="EMBL/GenBank/DDBJ databases">
        <authorList>
            <person name="Katharios P."/>
        </authorList>
    </citation>
    <scope>NUCLEOTIDE SEQUENCE [LARGE SCALE GENOMIC DNA]</scope>
</reference>
<protein>
    <submittedName>
        <fullName evidence="1">Uncharacterized protein</fullName>
    </submittedName>
</protein>
<keyword evidence="2" id="KW-1185">Reference proteome</keyword>
<dbReference type="InterPro" id="IPR057004">
    <property type="entry name" value="Gp90-like"/>
</dbReference>
<dbReference type="Pfam" id="PF23790">
    <property type="entry name" value="Kyano_Gp96"/>
    <property type="match status" value="1"/>
</dbReference>
<sequence length="126" mass="14296">MDGLSLLTFLRRGLEDESTNKENQIMRKITAQAVEAFLCRDTFRSGNTEVFLDGDTVIMKLHGNSIAKANVDGVWVSCGGWTSNTTKERLNGLMQELDLGGIYQKDYVWYFDNGSEFDTDNWNKVK</sequence>
<organism evidence="1 2">
    <name type="scientific">Vibrio phage VEN</name>
    <dbReference type="NCBI Taxonomy" id="2059879"/>
    <lineage>
        <taxon>Viruses</taxon>
        <taxon>Duplodnaviria</taxon>
        <taxon>Heunggongvirae</taxon>
        <taxon>Uroviricota</taxon>
        <taxon>Caudoviricetes</taxon>
        <taxon>Autographivirales</taxon>
        <taxon>Autosignataviridae</taxon>
        <taxon>Colwellvirinae</taxon>
        <taxon>Trungvirus</taxon>
        <taxon>Trungvirus VEN</taxon>
    </lineage>
</organism>
<proteinExistence type="predicted"/>
<name>A0A2H5BMY9_9CAUD</name>